<evidence type="ECO:0000256" key="4">
    <source>
        <dbReference type="ARBA" id="ARBA00022840"/>
    </source>
</evidence>
<dbReference type="InterPro" id="IPR010978">
    <property type="entry name" value="tRNA-bd_arm"/>
</dbReference>
<keyword evidence="2 10" id="KW-0436">Ligase</keyword>
<comment type="domain">
    <text evidence="10">The C-terminal coiled-coil domain is crucial for aminoacylation activity.</text>
</comment>
<dbReference type="SUPFAM" id="SSF52374">
    <property type="entry name" value="Nucleotidylyl transferase"/>
    <property type="match status" value="1"/>
</dbReference>
<evidence type="ECO:0000259" key="12">
    <source>
        <dbReference type="Pfam" id="PF08264"/>
    </source>
</evidence>
<dbReference type="InterPro" id="IPR033705">
    <property type="entry name" value="Anticodon_Ia_Val"/>
</dbReference>
<dbReference type="GO" id="GO:0002161">
    <property type="term" value="F:aminoacyl-tRNA deacylase activity"/>
    <property type="evidence" value="ECO:0007669"/>
    <property type="project" value="InterPro"/>
</dbReference>
<dbReference type="Pfam" id="PF00133">
    <property type="entry name" value="tRNA-synt_1"/>
    <property type="match status" value="1"/>
</dbReference>
<feature type="domain" description="Aminoacyl-tRNA synthetase class Ia" evidence="11">
    <location>
        <begin position="23"/>
        <end position="653"/>
    </location>
</feature>
<evidence type="ECO:0000256" key="7">
    <source>
        <dbReference type="ARBA" id="ARBA00023146"/>
    </source>
</evidence>
<dbReference type="Pfam" id="PF10458">
    <property type="entry name" value="Val_tRNA-synt_C"/>
    <property type="match status" value="1"/>
</dbReference>
<dbReference type="GO" id="GO:0005829">
    <property type="term" value="C:cytosol"/>
    <property type="evidence" value="ECO:0007669"/>
    <property type="project" value="TreeGrafter"/>
</dbReference>
<keyword evidence="3 10" id="KW-0547">Nucleotide-binding</keyword>
<comment type="catalytic activity">
    <reaction evidence="8 10">
        <text>tRNA(Val) + L-valine + ATP = L-valyl-tRNA(Val) + AMP + diphosphate</text>
        <dbReference type="Rhea" id="RHEA:10704"/>
        <dbReference type="Rhea" id="RHEA-COMP:9672"/>
        <dbReference type="Rhea" id="RHEA-COMP:9708"/>
        <dbReference type="ChEBI" id="CHEBI:30616"/>
        <dbReference type="ChEBI" id="CHEBI:33019"/>
        <dbReference type="ChEBI" id="CHEBI:57762"/>
        <dbReference type="ChEBI" id="CHEBI:78442"/>
        <dbReference type="ChEBI" id="CHEBI:78537"/>
        <dbReference type="ChEBI" id="CHEBI:456215"/>
        <dbReference type="EC" id="6.1.1.9"/>
    </reaction>
</comment>
<evidence type="ECO:0000256" key="10">
    <source>
        <dbReference type="HAMAP-Rule" id="MF_02004"/>
    </source>
</evidence>
<feature type="short sequence motif" description="'KMSKS' region" evidence="10">
    <location>
        <begin position="576"/>
        <end position="580"/>
    </location>
</feature>
<feature type="binding site" evidence="10">
    <location>
        <position position="579"/>
    </location>
    <ligand>
        <name>ATP</name>
        <dbReference type="ChEBI" id="CHEBI:30616"/>
    </ligand>
</feature>
<dbReference type="CDD" id="cd00817">
    <property type="entry name" value="ValRS_core"/>
    <property type="match status" value="1"/>
</dbReference>
<dbReference type="SUPFAM" id="SSF50677">
    <property type="entry name" value="ValRS/IleRS/LeuRS editing domain"/>
    <property type="match status" value="1"/>
</dbReference>
<dbReference type="SUPFAM" id="SSF47323">
    <property type="entry name" value="Anticodon-binding domain of a subclass of class I aminoacyl-tRNA synthetases"/>
    <property type="match status" value="1"/>
</dbReference>
<feature type="short sequence motif" description="'HIGH' region" evidence="10">
    <location>
        <begin position="51"/>
        <end position="61"/>
    </location>
</feature>
<evidence type="ECO:0000256" key="5">
    <source>
        <dbReference type="ARBA" id="ARBA00022917"/>
    </source>
</evidence>
<comment type="domain">
    <text evidence="10">ValRS has two distinct active sites: one for aminoacylation and one for editing. The misactivated threonine is translocated from the active site to the editing site.</text>
</comment>
<accession>A0A8J3FZX0</accession>
<evidence type="ECO:0000256" key="8">
    <source>
        <dbReference type="ARBA" id="ARBA00047552"/>
    </source>
</evidence>
<evidence type="ECO:0000256" key="6">
    <source>
        <dbReference type="ARBA" id="ARBA00023054"/>
    </source>
</evidence>
<dbReference type="Gene3D" id="3.90.740.10">
    <property type="entry name" value="Valyl/Leucyl/Isoleucyl-tRNA synthetase, editing domain"/>
    <property type="match status" value="1"/>
</dbReference>
<dbReference type="InterPro" id="IPR001412">
    <property type="entry name" value="aa-tRNA-synth_I_CS"/>
</dbReference>
<dbReference type="InterPro" id="IPR009080">
    <property type="entry name" value="tRNAsynth_Ia_anticodon-bd"/>
</dbReference>
<protein>
    <recommendedName>
        <fullName evidence="10">Valine--tRNA ligase</fullName>
        <ecNumber evidence="10">6.1.1.9</ecNumber>
    </recommendedName>
    <alternativeName>
        <fullName evidence="10">Valyl-tRNA synthetase</fullName>
        <shortName evidence="10">ValRS</shortName>
    </alternativeName>
</protein>
<dbReference type="Gene3D" id="3.40.50.620">
    <property type="entry name" value="HUPs"/>
    <property type="match status" value="2"/>
</dbReference>
<dbReference type="GO" id="GO:0005524">
    <property type="term" value="F:ATP binding"/>
    <property type="evidence" value="ECO:0007669"/>
    <property type="project" value="UniProtKB-UniRule"/>
</dbReference>
<dbReference type="AlphaFoldDB" id="A0A8J3FZX0"/>
<comment type="subcellular location">
    <subcellularLocation>
        <location evidence="10">Cytoplasm</location>
    </subcellularLocation>
</comment>
<name>A0A8J3FZX0_9BURK</name>
<dbReference type="GO" id="GO:0004832">
    <property type="term" value="F:valine-tRNA ligase activity"/>
    <property type="evidence" value="ECO:0007669"/>
    <property type="project" value="UniProtKB-UniRule"/>
</dbReference>
<dbReference type="InterPro" id="IPR002303">
    <property type="entry name" value="Valyl-tRNA_ligase"/>
</dbReference>
<dbReference type="EMBL" id="BMZG01000002">
    <property type="protein sequence ID" value="GHA66741.1"/>
    <property type="molecule type" value="Genomic_DNA"/>
</dbReference>
<keyword evidence="6 10" id="KW-0175">Coiled coil</keyword>
<dbReference type="InterPro" id="IPR009008">
    <property type="entry name" value="Val/Leu/Ile-tRNA-synth_edit"/>
</dbReference>
<dbReference type="Pfam" id="PF08264">
    <property type="entry name" value="Anticodon_1"/>
    <property type="match status" value="1"/>
</dbReference>
<evidence type="ECO:0000256" key="9">
    <source>
        <dbReference type="ARBA" id="ARBA00060830"/>
    </source>
</evidence>
<dbReference type="InterPro" id="IPR002300">
    <property type="entry name" value="aa-tRNA-synth_Ia"/>
</dbReference>
<proteinExistence type="inferred from homology"/>
<dbReference type="InterPro" id="IPR013155">
    <property type="entry name" value="M/V/L/I-tRNA-synth_anticd-bd"/>
</dbReference>
<sequence length="972" mass="109124">MTTTPILDALDKSFNPEQLENHWREHWEKSGYAKATANEGNDAYSIFLPPPNVTGTLHMGHAFNQTIMDACTRHARMSGKDTAWIPGTDHAGIATQIVVERQLAADNISRFDLGREKFTTKVWEWKEKSGNIISQQIRRMGSSIDWSREYFTMDDKMSAAVTEVFVRLYEDGLIYRGKRLVNWDSVLGTAVSDLEVITEEVDGSMWHILYPFADGPQTITDNEGNSQTIDGLTVATTRPETLLGDLALCVHPEDTRYTAMVGKLVQLPLCNRNIPIIADEYVDKDFGTGVVKITPAHDFNDYAVGARHNLGHMSILNLDATINDNAPETYRGLDRFIARKQIVADLGDLLIKVAPHKLQQPKSDRTGTVIEPMLTDQWFMDLTGEGKAKIVEPALAAVNNGEIRLVPDNWNSTYNQWLNNIQDWCISRQLWWGHQIPAWYDAEGEAHVARTEAAARDKLAAKMQKLFDSIGQSADVDAAAAIGRRMDALQAGGLTREEDVLDTWFSSALVPFSSLGWPNETPDLKHFLPSSVLVTGYDIIFFWVARMVMMTKYFTGKNPFNAVYVHGLIRDAEGKKMSKSEGNVLDPVDLIDGIALPELLEKRTTGLRRPETAPAVRKATEKEFPNGIPSYGADALRFTFASLATQGRSINFDSKRTEGYRNFCNKIWNATRFVLMNCEGQDCSIDENAQLEYSAVDHWIINELQRLELEVAKQFPDFRLDLIAQHIYQFIWNQYCDWYVELAKVALQNGNDAQKRATRRTLLRVLEATLRITHPIMPYITEELWQAVAPLAGMKKTDSIMLATYPVYDEAKINPAADAWMHELQGLVDSCRNLRGEMNLAPSTKTPLFIAAQASEHAKLKEFAPYLKTLAKLSEVTVLEQLPEASGAPVQVVGNIEMMLKVEIDVKAETERLTKEITRLENEINKANGKLGNEAFVAKAPPAVIEQERKRLAEFESTLGKLKGQLSTLPVK</sequence>
<evidence type="ECO:0000256" key="2">
    <source>
        <dbReference type="ARBA" id="ARBA00022598"/>
    </source>
</evidence>
<keyword evidence="1 10" id="KW-0963">Cytoplasm</keyword>
<evidence type="ECO:0000313" key="15">
    <source>
        <dbReference type="Proteomes" id="UP000614287"/>
    </source>
</evidence>
<dbReference type="Gene3D" id="1.10.730.10">
    <property type="entry name" value="Isoleucyl-tRNA Synthetase, Domain 1"/>
    <property type="match status" value="1"/>
</dbReference>
<evidence type="ECO:0000256" key="1">
    <source>
        <dbReference type="ARBA" id="ARBA00022490"/>
    </source>
</evidence>
<keyword evidence="4 10" id="KW-0067">ATP-binding</keyword>
<dbReference type="FunFam" id="1.10.287.380:FF:000001">
    <property type="entry name" value="Valine--tRNA ligase"/>
    <property type="match status" value="1"/>
</dbReference>
<evidence type="ECO:0000259" key="13">
    <source>
        <dbReference type="Pfam" id="PF10458"/>
    </source>
</evidence>
<gene>
    <name evidence="10 14" type="primary">valS</name>
    <name evidence="14" type="ORF">GCM10009007_04060</name>
</gene>
<dbReference type="InterPro" id="IPR019499">
    <property type="entry name" value="Val-tRNA_synth_tRNA-bd"/>
</dbReference>
<dbReference type="CDD" id="cd07962">
    <property type="entry name" value="Anticodon_Ia_Val"/>
    <property type="match status" value="1"/>
</dbReference>
<dbReference type="GO" id="GO:0006438">
    <property type="term" value="P:valyl-tRNA aminoacylation"/>
    <property type="evidence" value="ECO:0007669"/>
    <property type="project" value="UniProtKB-UniRule"/>
</dbReference>
<dbReference type="PANTHER" id="PTHR11946">
    <property type="entry name" value="VALYL-TRNA SYNTHETASES"/>
    <property type="match status" value="1"/>
</dbReference>
<dbReference type="Gene3D" id="1.10.287.380">
    <property type="entry name" value="Valyl-tRNA synthetase, C-terminal domain"/>
    <property type="match status" value="1"/>
</dbReference>
<comment type="subunit">
    <text evidence="10">Monomer.</text>
</comment>
<comment type="caution">
    <text evidence="14">The sequence shown here is derived from an EMBL/GenBank/DDBJ whole genome shotgun (WGS) entry which is preliminary data.</text>
</comment>
<dbReference type="PANTHER" id="PTHR11946:SF93">
    <property type="entry name" value="VALINE--TRNA LIGASE, CHLOROPLASTIC_MITOCHONDRIAL 2"/>
    <property type="match status" value="1"/>
</dbReference>
<keyword evidence="5 10" id="KW-0648">Protein biosynthesis</keyword>
<dbReference type="NCBIfam" id="TIGR00422">
    <property type="entry name" value="valS"/>
    <property type="match status" value="1"/>
</dbReference>
<reference evidence="14" key="2">
    <citation type="submission" date="2020-09" db="EMBL/GenBank/DDBJ databases">
        <authorList>
            <person name="Sun Q."/>
            <person name="Kim S."/>
        </authorList>
    </citation>
    <scope>NUCLEOTIDE SEQUENCE</scope>
    <source>
        <strain evidence="14">KCTC 32501</strain>
    </source>
</reference>
<keyword evidence="15" id="KW-1185">Reference proteome</keyword>
<dbReference type="Proteomes" id="UP000614287">
    <property type="component" value="Unassembled WGS sequence"/>
</dbReference>
<comment type="function">
    <text evidence="10">Catalyzes the attachment of valine to tRNA(Val). As ValRS can inadvertently accommodate and process structurally similar amino acids such as threonine, to avoid such errors, it has a 'posttransfer' editing activity that hydrolyzes mischarged Thr-tRNA(Val) in a tRNA-dependent manner.</text>
</comment>
<evidence type="ECO:0000256" key="3">
    <source>
        <dbReference type="ARBA" id="ARBA00022741"/>
    </source>
</evidence>
<reference evidence="14" key="1">
    <citation type="journal article" date="2014" name="Int. J. Syst. Evol. Microbiol.">
        <title>Complete genome sequence of Corynebacterium casei LMG S-19264T (=DSM 44701T), isolated from a smear-ripened cheese.</title>
        <authorList>
            <consortium name="US DOE Joint Genome Institute (JGI-PGF)"/>
            <person name="Walter F."/>
            <person name="Albersmeier A."/>
            <person name="Kalinowski J."/>
            <person name="Ruckert C."/>
        </authorList>
    </citation>
    <scope>NUCLEOTIDE SEQUENCE</scope>
    <source>
        <strain evidence="14">KCTC 32501</strain>
    </source>
</reference>
<dbReference type="EC" id="6.1.1.9" evidence="10"/>
<feature type="domain" description="Methionyl/Valyl/Leucyl/Isoleucyl-tRNA synthetase anticodon-binding" evidence="12">
    <location>
        <begin position="697"/>
        <end position="848"/>
    </location>
</feature>
<evidence type="ECO:0000259" key="11">
    <source>
        <dbReference type="Pfam" id="PF00133"/>
    </source>
</evidence>
<dbReference type="InterPro" id="IPR014729">
    <property type="entry name" value="Rossmann-like_a/b/a_fold"/>
</dbReference>
<dbReference type="InterPro" id="IPR037118">
    <property type="entry name" value="Val-tRNA_synth_C_sf"/>
</dbReference>
<dbReference type="SUPFAM" id="SSF46589">
    <property type="entry name" value="tRNA-binding arm"/>
    <property type="match status" value="1"/>
</dbReference>
<comment type="similarity">
    <text evidence="9 10">Belongs to the class-I aminoacyl-tRNA synthetase family. ValS type 1 subfamily.</text>
</comment>
<dbReference type="FunFam" id="3.40.50.620:FF:000020">
    <property type="entry name" value="Valine--tRNA ligase, mitochondrial"/>
    <property type="match status" value="1"/>
</dbReference>
<feature type="coiled-coil region" evidence="10">
    <location>
        <begin position="903"/>
        <end position="965"/>
    </location>
</feature>
<organism evidence="14 15">
    <name type="scientific">Formosimonas limnophila</name>
    <dbReference type="NCBI Taxonomy" id="1384487"/>
    <lineage>
        <taxon>Bacteria</taxon>
        <taxon>Pseudomonadati</taxon>
        <taxon>Pseudomonadota</taxon>
        <taxon>Betaproteobacteria</taxon>
        <taxon>Burkholderiales</taxon>
        <taxon>Burkholderiaceae</taxon>
        <taxon>Formosimonas</taxon>
    </lineage>
</organism>
<dbReference type="NCBIfam" id="NF004349">
    <property type="entry name" value="PRK05729.1"/>
    <property type="match status" value="1"/>
</dbReference>
<dbReference type="FunFam" id="1.10.730.10:FF:000009">
    <property type="entry name" value="Valine--tRNA ligase, mitochondrial"/>
    <property type="match status" value="1"/>
</dbReference>
<dbReference type="HAMAP" id="MF_02004">
    <property type="entry name" value="Val_tRNA_synth_type1"/>
    <property type="match status" value="1"/>
</dbReference>
<dbReference type="RefSeq" id="WP_189490842.1">
    <property type="nucleotide sequence ID" value="NZ_BMZG01000002.1"/>
</dbReference>
<dbReference type="PRINTS" id="PR00986">
    <property type="entry name" value="TRNASYNTHVAL"/>
</dbReference>
<feature type="domain" description="Valyl-tRNA synthetase tRNA-binding arm" evidence="13">
    <location>
        <begin position="905"/>
        <end position="969"/>
    </location>
</feature>
<dbReference type="PROSITE" id="PS00178">
    <property type="entry name" value="AA_TRNA_LIGASE_I"/>
    <property type="match status" value="1"/>
</dbReference>
<evidence type="ECO:0000313" key="14">
    <source>
        <dbReference type="EMBL" id="GHA66741.1"/>
    </source>
</evidence>
<keyword evidence="7 10" id="KW-0030">Aminoacyl-tRNA synthetase</keyword>